<accession>A0A5B7GR99</accession>
<feature type="compositionally biased region" description="Basic and acidic residues" evidence="1">
    <location>
        <begin position="56"/>
        <end position="79"/>
    </location>
</feature>
<evidence type="ECO:0000256" key="1">
    <source>
        <dbReference type="SAM" id="MobiDB-lite"/>
    </source>
</evidence>
<keyword evidence="4" id="KW-1185">Reference proteome</keyword>
<feature type="region of interest" description="Disordered" evidence="1">
    <location>
        <begin position="26"/>
        <end position="84"/>
    </location>
</feature>
<feature type="signal peptide" evidence="2">
    <location>
        <begin position="1"/>
        <end position="20"/>
    </location>
</feature>
<evidence type="ECO:0000313" key="3">
    <source>
        <dbReference type="EMBL" id="MPC59707.1"/>
    </source>
</evidence>
<evidence type="ECO:0000313" key="4">
    <source>
        <dbReference type="Proteomes" id="UP000324222"/>
    </source>
</evidence>
<evidence type="ECO:0000256" key="2">
    <source>
        <dbReference type="SAM" id="SignalP"/>
    </source>
</evidence>
<sequence length="123" mass="14017">MFRPILFFAFVVVGLAATLATEDHVVTGKLQRSSRQSKASSEVTRLLDHSSGSKIRMVEEPSLRRRPSQHDLEHEKQVEDETLGNHAAASSVMFPFDYFIRTLEKLTEEGMSRPRESSLWIEL</sequence>
<comment type="caution">
    <text evidence="3">The sequence shown here is derived from an EMBL/GenBank/DDBJ whole genome shotgun (WGS) entry which is preliminary data.</text>
</comment>
<dbReference type="EMBL" id="VSRR010016802">
    <property type="protein sequence ID" value="MPC59707.1"/>
    <property type="molecule type" value="Genomic_DNA"/>
</dbReference>
<name>A0A5B7GR99_PORTR</name>
<dbReference type="Proteomes" id="UP000324222">
    <property type="component" value="Unassembled WGS sequence"/>
</dbReference>
<dbReference type="AlphaFoldDB" id="A0A5B7GR99"/>
<feature type="compositionally biased region" description="Polar residues" evidence="1">
    <location>
        <begin position="30"/>
        <end position="43"/>
    </location>
</feature>
<proteinExistence type="predicted"/>
<feature type="chain" id="PRO_5022777319" evidence="2">
    <location>
        <begin position="21"/>
        <end position="123"/>
    </location>
</feature>
<protein>
    <submittedName>
        <fullName evidence="3">Uncharacterized protein</fullName>
    </submittedName>
</protein>
<gene>
    <name evidence="3" type="ORF">E2C01_053734</name>
</gene>
<keyword evidence="2" id="KW-0732">Signal</keyword>
<reference evidence="3 4" key="1">
    <citation type="submission" date="2019-05" db="EMBL/GenBank/DDBJ databases">
        <title>Another draft genome of Portunus trituberculatus and its Hox gene families provides insights of decapod evolution.</title>
        <authorList>
            <person name="Jeong J.-H."/>
            <person name="Song I."/>
            <person name="Kim S."/>
            <person name="Choi T."/>
            <person name="Kim D."/>
            <person name="Ryu S."/>
            <person name="Kim W."/>
        </authorList>
    </citation>
    <scope>NUCLEOTIDE SEQUENCE [LARGE SCALE GENOMIC DNA]</scope>
    <source>
        <tissue evidence="3">Muscle</tissue>
    </source>
</reference>
<organism evidence="3 4">
    <name type="scientific">Portunus trituberculatus</name>
    <name type="common">Swimming crab</name>
    <name type="synonym">Neptunus trituberculatus</name>
    <dbReference type="NCBI Taxonomy" id="210409"/>
    <lineage>
        <taxon>Eukaryota</taxon>
        <taxon>Metazoa</taxon>
        <taxon>Ecdysozoa</taxon>
        <taxon>Arthropoda</taxon>
        <taxon>Crustacea</taxon>
        <taxon>Multicrustacea</taxon>
        <taxon>Malacostraca</taxon>
        <taxon>Eumalacostraca</taxon>
        <taxon>Eucarida</taxon>
        <taxon>Decapoda</taxon>
        <taxon>Pleocyemata</taxon>
        <taxon>Brachyura</taxon>
        <taxon>Eubrachyura</taxon>
        <taxon>Portunoidea</taxon>
        <taxon>Portunidae</taxon>
        <taxon>Portuninae</taxon>
        <taxon>Portunus</taxon>
    </lineage>
</organism>